<dbReference type="STRING" id="1867956.BJF95_21885"/>
<feature type="transmembrane region" description="Helical" evidence="1">
    <location>
        <begin position="21"/>
        <end position="38"/>
    </location>
</feature>
<comment type="caution">
    <text evidence="3">The sequence shown here is derived from an EMBL/GenBank/DDBJ whole genome shotgun (WGS) entry which is preliminary data.</text>
</comment>
<feature type="domain" description="Heparan-alpha-glucosaminide N-acetyltransferase catalytic" evidence="2">
    <location>
        <begin position="16"/>
        <end position="235"/>
    </location>
</feature>
<keyword evidence="4" id="KW-1185">Reference proteome</keyword>
<keyword evidence="1" id="KW-0472">Membrane</keyword>
<reference evidence="3 4" key="1">
    <citation type="submission" date="2016-09" db="EMBL/GenBank/DDBJ databases">
        <title>Rhizobium oryziradicis sp. nov., isolated from the root of rice.</title>
        <authorList>
            <person name="Zhao J."/>
            <person name="Zhang X."/>
        </authorList>
    </citation>
    <scope>NUCLEOTIDE SEQUENCE [LARGE SCALE GENOMIC DNA]</scope>
    <source>
        <strain evidence="3 4">N19</strain>
    </source>
</reference>
<protein>
    <recommendedName>
        <fullName evidence="2">Heparan-alpha-glucosaminide N-acetyltransferase catalytic domain-containing protein</fullName>
    </recommendedName>
</protein>
<evidence type="ECO:0000313" key="4">
    <source>
        <dbReference type="Proteomes" id="UP000186894"/>
    </source>
</evidence>
<evidence type="ECO:0000313" key="3">
    <source>
        <dbReference type="EMBL" id="OLP43519.1"/>
    </source>
</evidence>
<feature type="transmembrane region" description="Helical" evidence="1">
    <location>
        <begin position="58"/>
        <end position="80"/>
    </location>
</feature>
<dbReference type="EMBL" id="MKIM01000028">
    <property type="protein sequence ID" value="OLP43519.1"/>
    <property type="molecule type" value="Genomic_DNA"/>
</dbReference>
<keyword evidence="1" id="KW-1133">Transmembrane helix</keyword>
<dbReference type="Pfam" id="PF07786">
    <property type="entry name" value="HGSNAT_cat"/>
    <property type="match status" value="1"/>
</dbReference>
<dbReference type="RefSeq" id="WP_075640840.1">
    <property type="nucleotide sequence ID" value="NZ_MKIM01000028.1"/>
</dbReference>
<feature type="transmembrane region" description="Helical" evidence="1">
    <location>
        <begin position="92"/>
        <end position="108"/>
    </location>
</feature>
<dbReference type="InterPro" id="IPR012429">
    <property type="entry name" value="HGSNAT_cat"/>
</dbReference>
<evidence type="ECO:0000256" key="1">
    <source>
        <dbReference type="SAM" id="Phobius"/>
    </source>
</evidence>
<sequence length="322" mass="34846">MGVQTSSTQPDKAIPRIGALDSLRGLALLAMASYHFTWDLEFFGYIEQGTAVTGPWKIYARCIASTFLFLVGFSLFLAHGQGIRWRSFGERLGQIAAAALLISVATYFVMGDGWIFFGILHGIALMSVFALPFLRLPVALTLIAAVVSFALPFYARAPLFDHAVFWWLGLSENLPRSNDYVPLFPWFAAVLAGVATGKIAASFGLLQRLATVPAGPRILSLAGRHSMAFYLIHQPVLIGLVYLASLLAPPPPPDRAAEYGRSCQQSCVAGGSAVNFCTQFCGCTLGKLQDEKLLQPLQSGAIIATQDERVLKLARECTIASQ</sequence>
<feature type="transmembrane region" description="Helical" evidence="1">
    <location>
        <begin position="114"/>
        <end position="131"/>
    </location>
</feature>
<evidence type="ECO:0000259" key="2">
    <source>
        <dbReference type="Pfam" id="PF07786"/>
    </source>
</evidence>
<proteinExistence type="predicted"/>
<name>A0A1Q8ZNQ3_9HYPH</name>
<feature type="transmembrane region" description="Helical" evidence="1">
    <location>
        <begin position="227"/>
        <end position="248"/>
    </location>
</feature>
<accession>A0A1Q8ZNQ3</accession>
<dbReference type="AlphaFoldDB" id="A0A1Q8ZNQ3"/>
<keyword evidence="1" id="KW-0812">Transmembrane</keyword>
<dbReference type="Proteomes" id="UP000186894">
    <property type="component" value="Unassembled WGS sequence"/>
</dbReference>
<feature type="transmembrane region" description="Helical" evidence="1">
    <location>
        <begin position="138"/>
        <end position="155"/>
    </location>
</feature>
<feature type="transmembrane region" description="Helical" evidence="1">
    <location>
        <begin position="183"/>
        <end position="206"/>
    </location>
</feature>
<organism evidence="3 4">
    <name type="scientific">Rhizobium oryziradicis</name>
    <dbReference type="NCBI Taxonomy" id="1867956"/>
    <lineage>
        <taxon>Bacteria</taxon>
        <taxon>Pseudomonadati</taxon>
        <taxon>Pseudomonadota</taxon>
        <taxon>Alphaproteobacteria</taxon>
        <taxon>Hyphomicrobiales</taxon>
        <taxon>Rhizobiaceae</taxon>
        <taxon>Rhizobium/Agrobacterium group</taxon>
        <taxon>Rhizobium</taxon>
    </lineage>
</organism>
<gene>
    <name evidence="3" type="ORF">BJF95_21885</name>
</gene>